<keyword evidence="3" id="KW-1185">Reference proteome</keyword>
<name>A0A5S4YWM2_9BRAD</name>
<evidence type="ECO:0000313" key="2">
    <source>
        <dbReference type="EMBL" id="TYO65069.1"/>
    </source>
</evidence>
<protein>
    <submittedName>
        <fullName evidence="2">Uncharacterized protein</fullName>
    </submittedName>
</protein>
<gene>
    <name evidence="2" type="ORF">FXV83_19030</name>
</gene>
<feature type="compositionally biased region" description="Basic and acidic residues" evidence="1">
    <location>
        <begin position="8"/>
        <end position="30"/>
    </location>
</feature>
<accession>A0A5S4YWM2</accession>
<proteinExistence type="predicted"/>
<dbReference type="AlphaFoldDB" id="A0A5S4YWM2"/>
<comment type="caution">
    <text evidence="2">The sequence shown here is derived from an EMBL/GenBank/DDBJ whole genome shotgun (WGS) entry which is preliminary data.</text>
</comment>
<dbReference type="Proteomes" id="UP000324797">
    <property type="component" value="Unassembled WGS sequence"/>
</dbReference>
<organism evidence="2 3">
    <name type="scientific">Bradyrhizobium hipponense</name>
    <dbReference type="NCBI Taxonomy" id="2605638"/>
    <lineage>
        <taxon>Bacteria</taxon>
        <taxon>Pseudomonadati</taxon>
        <taxon>Pseudomonadota</taxon>
        <taxon>Alphaproteobacteria</taxon>
        <taxon>Hyphomicrobiales</taxon>
        <taxon>Nitrobacteraceae</taxon>
        <taxon>Bradyrhizobium</taxon>
    </lineage>
</organism>
<sequence length="71" mass="7619">MIFASPRVRGEAASHRRCEAGEGDSPRGDPADIVSALSASSLRARRSNPESIRGKILDCFAALAMTGRDFR</sequence>
<reference evidence="2 3" key="1">
    <citation type="submission" date="2019-08" db="EMBL/GenBank/DDBJ databases">
        <title>Bradyrhizobium hipponensis sp. nov., a rhizobium isolated from a Lupinus angustifolius root nodule in Tunisia.</title>
        <authorList>
            <person name="Off K."/>
            <person name="Rejili M."/>
            <person name="Mars M."/>
            <person name="Brachmann A."/>
            <person name="Marin M."/>
        </authorList>
    </citation>
    <scope>NUCLEOTIDE SEQUENCE [LARGE SCALE GENOMIC DNA]</scope>
    <source>
        <strain evidence="3">aSej3</strain>
    </source>
</reference>
<evidence type="ECO:0000313" key="3">
    <source>
        <dbReference type="Proteomes" id="UP000324797"/>
    </source>
</evidence>
<dbReference type="EMBL" id="VSTH01000057">
    <property type="protein sequence ID" value="TYO65069.1"/>
    <property type="molecule type" value="Genomic_DNA"/>
</dbReference>
<evidence type="ECO:0000256" key="1">
    <source>
        <dbReference type="SAM" id="MobiDB-lite"/>
    </source>
</evidence>
<feature type="region of interest" description="Disordered" evidence="1">
    <location>
        <begin position="1"/>
        <end position="32"/>
    </location>
</feature>